<dbReference type="CDD" id="cd06464">
    <property type="entry name" value="ACD_sHsps-like"/>
    <property type="match status" value="1"/>
</dbReference>
<dbReference type="SUPFAM" id="SSF49764">
    <property type="entry name" value="HSP20-like chaperones"/>
    <property type="match status" value="1"/>
</dbReference>
<dbReference type="InterPro" id="IPR002068">
    <property type="entry name" value="A-crystallin/Hsp20_dom"/>
</dbReference>
<sequence>MDPGSSKKETIIMTYKNLFPIQPNSYNKPDHHNTDYPFFTIGKDMNEFLNPLSQDFFENSFIDFRPLKQDRFPKVDISETKDNFLITADLPGIDEKNVNITLDDGMLTIKGEKKTDTEDKQGEFYSRERSYGEFQRSFEVPETIDENKIDASFSNGVLKVKMPKTPEAKKEVKKILINS</sequence>
<dbReference type="AlphaFoldDB" id="A0A381ZNM1"/>
<dbReference type="EMBL" id="UINC01022040">
    <property type="protein sequence ID" value="SVA90850.1"/>
    <property type="molecule type" value="Genomic_DNA"/>
</dbReference>
<dbReference type="PROSITE" id="PS01031">
    <property type="entry name" value="SHSP"/>
    <property type="match status" value="1"/>
</dbReference>
<evidence type="ECO:0000313" key="2">
    <source>
        <dbReference type="EMBL" id="SVA90850.1"/>
    </source>
</evidence>
<accession>A0A381ZNM1</accession>
<protein>
    <recommendedName>
        <fullName evidence="1">SHSP domain-containing protein</fullName>
    </recommendedName>
</protein>
<reference evidence="2" key="1">
    <citation type="submission" date="2018-05" db="EMBL/GenBank/DDBJ databases">
        <authorList>
            <person name="Lanie J.A."/>
            <person name="Ng W.-L."/>
            <person name="Kazmierczak K.M."/>
            <person name="Andrzejewski T.M."/>
            <person name="Davidsen T.M."/>
            <person name="Wayne K.J."/>
            <person name="Tettelin H."/>
            <person name="Glass J.I."/>
            <person name="Rusch D."/>
            <person name="Podicherti R."/>
            <person name="Tsui H.-C.T."/>
            <person name="Winkler M.E."/>
        </authorList>
    </citation>
    <scope>NUCLEOTIDE SEQUENCE</scope>
</reference>
<dbReference type="InterPro" id="IPR008978">
    <property type="entry name" value="HSP20-like_chaperone"/>
</dbReference>
<dbReference type="PANTHER" id="PTHR11527">
    <property type="entry name" value="HEAT-SHOCK PROTEIN 20 FAMILY MEMBER"/>
    <property type="match status" value="1"/>
</dbReference>
<name>A0A381ZNM1_9ZZZZ</name>
<dbReference type="Gene3D" id="2.60.40.790">
    <property type="match status" value="1"/>
</dbReference>
<proteinExistence type="predicted"/>
<gene>
    <name evidence="2" type="ORF">METZ01_LOCUS143704</name>
</gene>
<dbReference type="Pfam" id="PF00011">
    <property type="entry name" value="HSP20"/>
    <property type="match status" value="1"/>
</dbReference>
<organism evidence="2">
    <name type="scientific">marine metagenome</name>
    <dbReference type="NCBI Taxonomy" id="408172"/>
    <lineage>
        <taxon>unclassified sequences</taxon>
        <taxon>metagenomes</taxon>
        <taxon>ecological metagenomes</taxon>
    </lineage>
</organism>
<evidence type="ECO:0000259" key="1">
    <source>
        <dbReference type="PROSITE" id="PS01031"/>
    </source>
</evidence>
<feature type="domain" description="SHSP" evidence="1">
    <location>
        <begin position="66"/>
        <end position="179"/>
    </location>
</feature>
<dbReference type="InterPro" id="IPR031107">
    <property type="entry name" value="Small_HSP"/>
</dbReference>